<feature type="non-terminal residue" evidence="1">
    <location>
        <position position="1"/>
    </location>
</feature>
<sequence length="58" mass="6169">ARMEASRRTGYDSKLTRTLLSSEFARITGGLSAYTWQIDMAEALLLGLGCSVIAGTGT</sequence>
<accession>A0AA38UK64</accession>
<reference evidence="1" key="1">
    <citation type="submission" date="2022-08" db="EMBL/GenBank/DDBJ databases">
        <authorList>
            <consortium name="DOE Joint Genome Institute"/>
            <person name="Min B."/>
            <person name="Riley R."/>
            <person name="Sierra-Patev S."/>
            <person name="Naranjo-Ortiz M."/>
            <person name="Looney B."/>
            <person name="Konkel Z."/>
            <person name="Slot J.C."/>
            <person name="Sakamoto Y."/>
            <person name="Steenwyk J.L."/>
            <person name="Rokas A."/>
            <person name="Carro J."/>
            <person name="Camarero S."/>
            <person name="Ferreira P."/>
            <person name="Molpeceres G."/>
            <person name="Ruiz-Duenas F.J."/>
            <person name="Serrano A."/>
            <person name="Henrissat B."/>
            <person name="Drula E."/>
            <person name="Hughes K.W."/>
            <person name="Mata J.L."/>
            <person name="Ishikawa N.K."/>
            <person name="Vargas-Isla R."/>
            <person name="Ushijima S."/>
            <person name="Smith C.A."/>
            <person name="Ahrendt S."/>
            <person name="Andreopoulos W."/>
            <person name="He G."/>
            <person name="Labutti K."/>
            <person name="Lipzen A."/>
            <person name="Ng V."/>
            <person name="Sandor L."/>
            <person name="Barry K."/>
            <person name="Martinez A.T."/>
            <person name="Xiao Y."/>
            <person name="Gibbons J.G."/>
            <person name="Terashima K."/>
            <person name="Hibbett D.S."/>
            <person name="Grigoriev I.V."/>
        </authorList>
    </citation>
    <scope>NUCLEOTIDE SEQUENCE</scope>
    <source>
        <strain evidence="1">TFB9207</strain>
    </source>
</reference>
<evidence type="ECO:0000313" key="2">
    <source>
        <dbReference type="Proteomes" id="UP001163846"/>
    </source>
</evidence>
<keyword evidence="2" id="KW-1185">Reference proteome</keyword>
<dbReference type="Proteomes" id="UP001163846">
    <property type="component" value="Unassembled WGS sequence"/>
</dbReference>
<proteinExistence type="predicted"/>
<protein>
    <submittedName>
        <fullName evidence="1">Uncharacterized protein</fullName>
    </submittedName>
</protein>
<evidence type="ECO:0000313" key="1">
    <source>
        <dbReference type="EMBL" id="KAJ3844782.1"/>
    </source>
</evidence>
<comment type="caution">
    <text evidence="1">The sequence shown here is derived from an EMBL/GenBank/DDBJ whole genome shotgun (WGS) entry which is preliminary data.</text>
</comment>
<feature type="non-terminal residue" evidence="1">
    <location>
        <position position="58"/>
    </location>
</feature>
<name>A0AA38UK64_9AGAR</name>
<organism evidence="1 2">
    <name type="scientific">Lentinula raphanica</name>
    <dbReference type="NCBI Taxonomy" id="153919"/>
    <lineage>
        <taxon>Eukaryota</taxon>
        <taxon>Fungi</taxon>
        <taxon>Dikarya</taxon>
        <taxon>Basidiomycota</taxon>
        <taxon>Agaricomycotina</taxon>
        <taxon>Agaricomycetes</taxon>
        <taxon>Agaricomycetidae</taxon>
        <taxon>Agaricales</taxon>
        <taxon>Marasmiineae</taxon>
        <taxon>Omphalotaceae</taxon>
        <taxon>Lentinula</taxon>
    </lineage>
</organism>
<dbReference type="EMBL" id="MU805947">
    <property type="protein sequence ID" value="KAJ3844782.1"/>
    <property type="molecule type" value="Genomic_DNA"/>
</dbReference>
<gene>
    <name evidence="1" type="ORF">F5878DRAFT_510327</name>
</gene>
<dbReference type="AlphaFoldDB" id="A0AA38UK64"/>